<evidence type="ECO:0000256" key="1">
    <source>
        <dbReference type="ARBA" id="ARBA00004429"/>
    </source>
</evidence>
<feature type="transmembrane region" description="Helical" evidence="8">
    <location>
        <begin position="539"/>
        <end position="560"/>
    </location>
</feature>
<feature type="transmembrane region" description="Helical" evidence="8">
    <location>
        <begin position="261"/>
        <end position="280"/>
    </location>
</feature>
<keyword evidence="3" id="KW-1003">Cell membrane</keyword>
<name>A0ABV7K434_9HYPH</name>
<proteinExistence type="inferred from homology"/>
<evidence type="ECO:0000256" key="4">
    <source>
        <dbReference type="ARBA" id="ARBA00022519"/>
    </source>
</evidence>
<protein>
    <submittedName>
        <fullName evidence="10">ABC transporter permease</fullName>
    </submittedName>
</protein>
<comment type="similarity">
    <text evidence="8">Belongs to the binding-protein-dependent transport system permease family.</text>
</comment>
<reference evidence="11" key="1">
    <citation type="journal article" date="2019" name="Int. J. Syst. Evol. Microbiol.">
        <title>The Global Catalogue of Microorganisms (GCM) 10K type strain sequencing project: providing services to taxonomists for standard genome sequencing and annotation.</title>
        <authorList>
            <consortium name="The Broad Institute Genomics Platform"/>
            <consortium name="The Broad Institute Genome Sequencing Center for Infectious Disease"/>
            <person name="Wu L."/>
            <person name="Ma J."/>
        </authorList>
    </citation>
    <scope>NUCLEOTIDE SEQUENCE [LARGE SCALE GENOMIC DNA]</scope>
    <source>
        <strain evidence="11">KCTC 52165</strain>
    </source>
</reference>
<feature type="transmembrane region" description="Helical" evidence="8">
    <location>
        <begin position="308"/>
        <end position="331"/>
    </location>
</feature>
<feature type="transmembrane region" description="Helical" evidence="8">
    <location>
        <begin position="482"/>
        <end position="504"/>
    </location>
</feature>
<evidence type="ECO:0000256" key="2">
    <source>
        <dbReference type="ARBA" id="ARBA00022448"/>
    </source>
</evidence>
<keyword evidence="5 8" id="KW-0812">Transmembrane</keyword>
<dbReference type="SUPFAM" id="SSF161098">
    <property type="entry name" value="MetI-like"/>
    <property type="match status" value="2"/>
</dbReference>
<dbReference type="PROSITE" id="PS50928">
    <property type="entry name" value="ABC_TM1"/>
    <property type="match status" value="2"/>
</dbReference>
<dbReference type="InterPro" id="IPR000515">
    <property type="entry name" value="MetI-like"/>
</dbReference>
<accession>A0ABV7K434</accession>
<dbReference type="InterPro" id="IPR035906">
    <property type="entry name" value="MetI-like_sf"/>
</dbReference>
<organism evidence="10 11">
    <name type="scientific">Aquamicrobium soli</name>
    <dbReference type="NCBI Taxonomy" id="1811518"/>
    <lineage>
        <taxon>Bacteria</taxon>
        <taxon>Pseudomonadati</taxon>
        <taxon>Pseudomonadota</taxon>
        <taxon>Alphaproteobacteria</taxon>
        <taxon>Hyphomicrobiales</taxon>
        <taxon>Phyllobacteriaceae</taxon>
        <taxon>Aquamicrobium</taxon>
    </lineage>
</organism>
<evidence type="ECO:0000256" key="6">
    <source>
        <dbReference type="ARBA" id="ARBA00022989"/>
    </source>
</evidence>
<evidence type="ECO:0000256" key="3">
    <source>
        <dbReference type="ARBA" id="ARBA00022475"/>
    </source>
</evidence>
<evidence type="ECO:0000313" key="10">
    <source>
        <dbReference type="EMBL" id="MFC3204751.1"/>
    </source>
</evidence>
<comment type="subcellular location">
    <subcellularLocation>
        <location evidence="1">Cell inner membrane</location>
        <topology evidence="1">Multi-pass membrane protein</topology>
    </subcellularLocation>
    <subcellularLocation>
        <location evidence="8">Cell membrane</location>
        <topology evidence="8">Multi-pass membrane protein</topology>
    </subcellularLocation>
</comment>
<evidence type="ECO:0000256" key="8">
    <source>
        <dbReference type="RuleBase" id="RU363032"/>
    </source>
</evidence>
<keyword evidence="7 8" id="KW-0472">Membrane</keyword>
<sequence>MRQAFFNRLKGELSVQQLTAYAALLVVVLLVAYPMVYLIEVALRVSAPNEPARYGLDNFSLVFSPRNIDTILNTIQLAVISTAIAIPCGFLAAWIIYRTDIPGKRFFERLFVLPYYVTPLVPALAWLALAAPQSGLINQIAARLGHDGPLVNISSLTGIAIVMAFTGGAVAFAIMGAAMQLLNPALEECSQVFGASKRQTLWRVTIPLMRPALLSATIFVFAEGLGAFAEPLILGATDNIQTISTRIYILAGSYPPAYGEAAALGISLLFIVVPLMFVYFRLLKNRDFATVTGKAYRMAAIETGRSRAGLFTLVLVYGFVAVILPVLMLVINSFQRLSTIYFSTKVWTLSNYVQVFNSADHWNSIVNSLILGVTTATTGLLLMGFVVWVIYRSPLPPRVGRFIEYVVMVPVAIPRLVFAFGLLWAWLQFPGKMYGTLWLLWLAYLTVFLPLGVRTIASVVFQLDKSLEEAAKVTGASRFYHLRTITVPLLKPGLIAAWILLFIVSVRELGSSILLIGPNSKVISPSIVEAYQVIGREQAATLAVIQLAVLLLALMVMLRFTRRETF</sequence>
<keyword evidence="6 8" id="KW-1133">Transmembrane helix</keyword>
<feature type="transmembrane region" description="Helical" evidence="8">
    <location>
        <begin position="109"/>
        <end position="131"/>
    </location>
</feature>
<evidence type="ECO:0000259" key="9">
    <source>
        <dbReference type="PROSITE" id="PS50928"/>
    </source>
</evidence>
<dbReference type="RefSeq" id="WP_378217513.1">
    <property type="nucleotide sequence ID" value="NZ_JBHRTK010000001.1"/>
</dbReference>
<feature type="domain" description="ABC transmembrane type-1" evidence="9">
    <location>
        <begin position="71"/>
        <end position="279"/>
    </location>
</feature>
<feature type="transmembrane region" description="Helical" evidence="8">
    <location>
        <begin position="365"/>
        <end position="390"/>
    </location>
</feature>
<dbReference type="CDD" id="cd06261">
    <property type="entry name" value="TM_PBP2"/>
    <property type="match status" value="2"/>
</dbReference>
<evidence type="ECO:0000256" key="5">
    <source>
        <dbReference type="ARBA" id="ARBA00022692"/>
    </source>
</evidence>
<dbReference type="PANTHER" id="PTHR43357:SF4">
    <property type="entry name" value="INNER MEMBRANE ABC TRANSPORTER PERMEASE PROTEIN YDCV"/>
    <property type="match status" value="1"/>
</dbReference>
<evidence type="ECO:0000256" key="7">
    <source>
        <dbReference type="ARBA" id="ARBA00023136"/>
    </source>
</evidence>
<dbReference type="Proteomes" id="UP001595583">
    <property type="component" value="Unassembled WGS sequence"/>
</dbReference>
<dbReference type="Gene3D" id="1.10.3720.10">
    <property type="entry name" value="MetI-like"/>
    <property type="match status" value="2"/>
</dbReference>
<dbReference type="EMBL" id="JBHRTK010000001">
    <property type="protein sequence ID" value="MFC3204751.1"/>
    <property type="molecule type" value="Genomic_DNA"/>
</dbReference>
<feature type="transmembrane region" description="Helical" evidence="8">
    <location>
        <begin position="75"/>
        <end position="97"/>
    </location>
</feature>
<keyword evidence="4" id="KW-0997">Cell inner membrane</keyword>
<feature type="transmembrane region" description="Helical" evidence="8">
    <location>
        <begin position="402"/>
        <end position="426"/>
    </location>
</feature>
<feature type="transmembrane region" description="Helical" evidence="8">
    <location>
        <begin position="151"/>
        <end position="179"/>
    </location>
</feature>
<feature type="transmembrane region" description="Helical" evidence="8">
    <location>
        <begin position="438"/>
        <end position="461"/>
    </location>
</feature>
<gene>
    <name evidence="10" type="ORF">ACFOHJ_00820</name>
</gene>
<evidence type="ECO:0000313" key="11">
    <source>
        <dbReference type="Proteomes" id="UP001595583"/>
    </source>
</evidence>
<comment type="caution">
    <text evidence="10">The sequence shown here is derived from an EMBL/GenBank/DDBJ whole genome shotgun (WGS) entry which is preliminary data.</text>
</comment>
<dbReference type="PANTHER" id="PTHR43357">
    <property type="entry name" value="INNER MEMBRANE ABC TRANSPORTER PERMEASE PROTEIN YDCV"/>
    <property type="match status" value="1"/>
</dbReference>
<keyword evidence="2 8" id="KW-0813">Transport</keyword>
<feature type="transmembrane region" description="Helical" evidence="8">
    <location>
        <begin position="20"/>
        <end position="39"/>
    </location>
</feature>
<keyword evidence="11" id="KW-1185">Reference proteome</keyword>
<dbReference type="Pfam" id="PF00528">
    <property type="entry name" value="BPD_transp_1"/>
    <property type="match status" value="2"/>
</dbReference>
<feature type="domain" description="ABC transmembrane type-1" evidence="9">
    <location>
        <begin position="365"/>
        <end position="560"/>
    </location>
</feature>